<protein>
    <recommendedName>
        <fullName evidence="4">Lipoprotein</fullName>
    </recommendedName>
</protein>
<proteinExistence type="predicted"/>
<reference evidence="2 3" key="1">
    <citation type="submission" date="2019-11" db="EMBL/GenBank/DDBJ databases">
        <title>Escherichia alba sp. nov. isolated from the gut of plastic-eating superworms Zophobas atratus.</title>
        <authorList>
            <person name="Yang Y."/>
        </authorList>
    </citation>
    <scope>NUCLEOTIDE SEQUENCE [LARGE SCALE GENOMIC DNA]</scope>
    <source>
        <strain evidence="3">BIT-B35</strain>
    </source>
</reference>
<name>A0A6L6IRG6_9ENTR</name>
<dbReference type="RefSeq" id="WP_155109138.1">
    <property type="nucleotide sequence ID" value="NZ_WMJZ01000021.1"/>
</dbReference>
<sequence>MKKIIVFIIFFLFACANPAPNFSPGGNKLPDGTVGQAYFSEVEITNAVVFKENVGVNISPMDSGLRWKPEVITLEREGQKKEEEDYHHIIISGKPKKTGEILIHINGYTMGTSTPGRKIDKVYRIKINRAGDNIMH</sequence>
<evidence type="ECO:0000313" key="2">
    <source>
        <dbReference type="EMBL" id="MTH47610.1"/>
    </source>
</evidence>
<dbReference type="EMBL" id="WMJZ01000021">
    <property type="protein sequence ID" value="MTH47610.1"/>
    <property type="molecule type" value="Genomic_DNA"/>
</dbReference>
<dbReference type="OrthoDB" id="6444357at2"/>
<organism evidence="2 3">
    <name type="scientific">Intestinirhabdus alba</name>
    <dbReference type="NCBI Taxonomy" id="2899544"/>
    <lineage>
        <taxon>Bacteria</taxon>
        <taxon>Pseudomonadati</taxon>
        <taxon>Pseudomonadota</taxon>
        <taxon>Gammaproteobacteria</taxon>
        <taxon>Enterobacterales</taxon>
        <taxon>Enterobacteriaceae</taxon>
        <taxon>Intestinirhabdus</taxon>
    </lineage>
</organism>
<feature type="chain" id="PRO_5026827025" description="Lipoprotein" evidence="1">
    <location>
        <begin position="19"/>
        <end position="136"/>
    </location>
</feature>
<keyword evidence="3" id="KW-1185">Reference proteome</keyword>
<evidence type="ECO:0000313" key="3">
    <source>
        <dbReference type="Proteomes" id="UP000477739"/>
    </source>
</evidence>
<dbReference type="AlphaFoldDB" id="A0A6L6IRG6"/>
<feature type="signal peptide" evidence="1">
    <location>
        <begin position="1"/>
        <end position="18"/>
    </location>
</feature>
<gene>
    <name evidence="2" type="ORF">GJV78_15365</name>
</gene>
<comment type="caution">
    <text evidence="2">The sequence shown here is derived from an EMBL/GenBank/DDBJ whole genome shotgun (WGS) entry which is preliminary data.</text>
</comment>
<keyword evidence="1" id="KW-0732">Signal</keyword>
<evidence type="ECO:0000256" key="1">
    <source>
        <dbReference type="SAM" id="SignalP"/>
    </source>
</evidence>
<dbReference type="Proteomes" id="UP000477739">
    <property type="component" value="Unassembled WGS sequence"/>
</dbReference>
<dbReference type="PROSITE" id="PS51257">
    <property type="entry name" value="PROKAR_LIPOPROTEIN"/>
    <property type="match status" value="1"/>
</dbReference>
<accession>A0A6L6IRG6</accession>
<evidence type="ECO:0008006" key="4">
    <source>
        <dbReference type="Google" id="ProtNLM"/>
    </source>
</evidence>